<evidence type="ECO:0000313" key="2">
    <source>
        <dbReference type="Proteomes" id="UP000008177"/>
    </source>
</evidence>
<accession>G2YDU0</accession>
<dbReference type="HOGENOM" id="CLU_3335478_0_0_1"/>
<organism evidence="1 2">
    <name type="scientific">Botryotinia fuckeliana (strain T4)</name>
    <name type="common">Noble rot fungus</name>
    <name type="synonym">Botrytis cinerea</name>
    <dbReference type="NCBI Taxonomy" id="999810"/>
    <lineage>
        <taxon>Eukaryota</taxon>
        <taxon>Fungi</taxon>
        <taxon>Dikarya</taxon>
        <taxon>Ascomycota</taxon>
        <taxon>Pezizomycotina</taxon>
        <taxon>Leotiomycetes</taxon>
        <taxon>Helotiales</taxon>
        <taxon>Sclerotiniaceae</taxon>
        <taxon>Botrytis</taxon>
    </lineage>
</organism>
<evidence type="ECO:0000313" key="1">
    <source>
        <dbReference type="EMBL" id="CCD49938.1"/>
    </source>
</evidence>
<dbReference type="AlphaFoldDB" id="G2YDU0"/>
<dbReference type="EMBL" id="FQ790321">
    <property type="protein sequence ID" value="CCD49938.1"/>
    <property type="molecule type" value="Genomic_DNA"/>
</dbReference>
<dbReference type="InParanoid" id="G2YDU0"/>
<dbReference type="Proteomes" id="UP000008177">
    <property type="component" value="Unplaced contigs"/>
</dbReference>
<proteinExistence type="predicted"/>
<protein>
    <submittedName>
        <fullName evidence="1">Uncharacterized protein</fullName>
    </submittedName>
</protein>
<gene>
    <name evidence="1" type="ORF">BofuT4_uP096460.1</name>
</gene>
<sequence length="38" mass="4512">MLYVVCIYVYGVVKVQSHGSEIRDQRSEIRDTCVDFFR</sequence>
<name>G2YDU0_BOTF4</name>
<reference evidence="2" key="1">
    <citation type="journal article" date="2011" name="PLoS Genet.">
        <title>Genomic analysis of the necrotrophic fungal pathogens Sclerotinia sclerotiorum and Botrytis cinerea.</title>
        <authorList>
            <person name="Amselem J."/>
            <person name="Cuomo C.A."/>
            <person name="van Kan J.A."/>
            <person name="Viaud M."/>
            <person name="Benito E.P."/>
            <person name="Couloux A."/>
            <person name="Coutinho P.M."/>
            <person name="de Vries R.P."/>
            <person name="Dyer P.S."/>
            <person name="Fillinger S."/>
            <person name="Fournier E."/>
            <person name="Gout L."/>
            <person name="Hahn M."/>
            <person name="Kohn L."/>
            <person name="Lapalu N."/>
            <person name="Plummer K.M."/>
            <person name="Pradier J.M."/>
            <person name="Quevillon E."/>
            <person name="Sharon A."/>
            <person name="Simon A."/>
            <person name="ten Have A."/>
            <person name="Tudzynski B."/>
            <person name="Tudzynski P."/>
            <person name="Wincker P."/>
            <person name="Andrew M."/>
            <person name="Anthouard V."/>
            <person name="Beever R.E."/>
            <person name="Beffa R."/>
            <person name="Benoit I."/>
            <person name="Bouzid O."/>
            <person name="Brault B."/>
            <person name="Chen Z."/>
            <person name="Choquer M."/>
            <person name="Collemare J."/>
            <person name="Cotton P."/>
            <person name="Danchin E.G."/>
            <person name="Da Silva C."/>
            <person name="Gautier A."/>
            <person name="Giraud C."/>
            <person name="Giraud T."/>
            <person name="Gonzalez C."/>
            <person name="Grossetete S."/>
            <person name="Guldener U."/>
            <person name="Henrissat B."/>
            <person name="Howlett B.J."/>
            <person name="Kodira C."/>
            <person name="Kretschmer M."/>
            <person name="Lappartient A."/>
            <person name="Leroch M."/>
            <person name="Levis C."/>
            <person name="Mauceli E."/>
            <person name="Neuveglise C."/>
            <person name="Oeser B."/>
            <person name="Pearson M."/>
            <person name="Poulain J."/>
            <person name="Poussereau N."/>
            <person name="Quesneville H."/>
            <person name="Rascle C."/>
            <person name="Schumacher J."/>
            <person name="Segurens B."/>
            <person name="Sexton A."/>
            <person name="Silva E."/>
            <person name="Sirven C."/>
            <person name="Soanes D.M."/>
            <person name="Talbot N.J."/>
            <person name="Templeton M."/>
            <person name="Yandava C."/>
            <person name="Yarden O."/>
            <person name="Zeng Q."/>
            <person name="Rollins J.A."/>
            <person name="Lebrun M.H."/>
            <person name="Dickman M."/>
        </authorList>
    </citation>
    <scope>NUCLEOTIDE SEQUENCE [LARGE SCALE GENOMIC DNA]</scope>
    <source>
        <strain evidence="2">T4</strain>
    </source>
</reference>